<evidence type="ECO:0000259" key="9">
    <source>
        <dbReference type="SMART" id="SM00645"/>
    </source>
</evidence>
<evidence type="ECO:0000256" key="2">
    <source>
        <dbReference type="ARBA" id="ARBA00022670"/>
    </source>
</evidence>
<name>A0A151Z7A1_TIELA</name>
<dbReference type="CDD" id="cd02620">
    <property type="entry name" value="Peptidase_C1A_CathepsinB"/>
    <property type="match status" value="1"/>
</dbReference>
<keyword evidence="6" id="KW-1015">Disulfide bond</keyword>
<dbReference type="AlphaFoldDB" id="A0A151Z7A1"/>
<dbReference type="InterPro" id="IPR000169">
    <property type="entry name" value="Pept_cys_AS"/>
</dbReference>
<dbReference type="InterPro" id="IPR038765">
    <property type="entry name" value="Papain-like_cys_pep_sf"/>
</dbReference>
<dbReference type="STRING" id="361077.A0A151Z7A1"/>
<dbReference type="PRINTS" id="PR00705">
    <property type="entry name" value="PAPAIN"/>
</dbReference>
<dbReference type="Pfam" id="PF08127">
    <property type="entry name" value="Propeptide_C1"/>
    <property type="match status" value="1"/>
</dbReference>
<evidence type="ECO:0000313" key="10">
    <source>
        <dbReference type="EMBL" id="KYQ89807.1"/>
    </source>
</evidence>
<comment type="function">
    <text evidence="7">Thiol protease which is required for parasite excystation and invasion of the proximal small intestine of the human host.</text>
</comment>
<dbReference type="OrthoDB" id="15078at2759"/>
<sequence length="311" mass="33746">MYKSILFVSIVLLAVAASLSVNDDVLDDNLIREVNSNPHSSWKAGRNPRFEGVSIGQAMSMMGTRKSVGKTSIKEKASSSIPSSFDSRVQWPNCIHPVLNQEQCGSCWAFSTSEALSDRLCIASNGQINVTLSPQALVSCDTYGNEGCNGGVPQLAWEYCELHGLPTYSCYPYTSGNGTDGDCIKDSCADNSQYQLFKAKEFTMKTCDSVECIQELIYANGPIVGTMEVYQDFISYTSGVYVYNGTAPLLGGHAIKIVGWGTDSASGLDYWAVQNSWGPTWGLNGFFWIQRGVDMCGIDHDASASQGNTKQ</sequence>
<dbReference type="FunCoup" id="A0A151Z7A1">
    <property type="interactions" value="14"/>
</dbReference>
<evidence type="ECO:0000256" key="1">
    <source>
        <dbReference type="ARBA" id="ARBA00008455"/>
    </source>
</evidence>
<dbReference type="FunFam" id="3.90.70.10:FF:000096">
    <property type="entry name" value="Cathepsin B-like cysteine protease"/>
    <property type="match status" value="1"/>
</dbReference>
<keyword evidence="11" id="KW-1185">Reference proteome</keyword>
<dbReference type="EMBL" id="LODT01000039">
    <property type="protein sequence ID" value="KYQ89807.1"/>
    <property type="molecule type" value="Genomic_DNA"/>
</dbReference>
<dbReference type="GO" id="GO:0006508">
    <property type="term" value="P:proteolysis"/>
    <property type="evidence" value="ECO:0007669"/>
    <property type="project" value="UniProtKB-KW"/>
</dbReference>
<dbReference type="Pfam" id="PF00112">
    <property type="entry name" value="Peptidase_C1"/>
    <property type="match status" value="1"/>
</dbReference>
<dbReference type="Gene3D" id="3.90.70.10">
    <property type="entry name" value="Cysteine proteinases"/>
    <property type="match status" value="1"/>
</dbReference>
<gene>
    <name evidence="10" type="ORF">DLAC_09777</name>
</gene>
<dbReference type="PROSITE" id="PS00639">
    <property type="entry name" value="THIOL_PROTEASE_HIS"/>
    <property type="match status" value="1"/>
</dbReference>
<accession>A0A151Z7A1</accession>
<evidence type="ECO:0000256" key="8">
    <source>
        <dbReference type="SAM" id="SignalP"/>
    </source>
</evidence>
<comment type="similarity">
    <text evidence="1">Belongs to the peptidase C1 family.</text>
</comment>
<keyword evidence="3 8" id="KW-0732">Signal</keyword>
<dbReference type="OMA" id="PQLAWEY"/>
<feature type="domain" description="Peptidase C1A papain C-terminal" evidence="9">
    <location>
        <begin position="81"/>
        <end position="306"/>
    </location>
</feature>
<evidence type="ECO:0000256" key="3">
    <source>
        <dbReference type="ARBA" id="ARBA00022729"/>
    </source>
</evidence>
<dbReference type="PANTHER" id="PTHR12411">
    <property type="entry name" value="CYSTEINE PROTEASE FAMILY C1-RELATED"/>
    <property type="match status" value="1"/>
</dbReference>
<feature type="chain" id="PRO_5018600515" description="Peptidase C1A papain C-terminal domain-containing protein" evidence="8">
    <location>
        <begin position="21"/>
        <end position="311"/>
    </location>
</feature>
<keyword evidence="2" id="KW-0645">Protease</keyword>
<dbReference type="PROSITE" id="PS00139">
    <property type="entry name" value="THIOL_PROTEASE_CYS"/>
    <property type="match status" value="1"/>
</dbReference>
<comment type="caution">
    <text evidence="10">The sequence shown here is derived from an EMBL/GenBank/DDBJ whole genome shotgun (WGS) entry which is preliminary data.</text>
</comment>
<reference evidence="10 11" key="1">
    <citation type="submission" date="2015-12" db="EMBL/GenBank/DDBJ databases">
        <title>Dictyostelia acquired genes for synthesis and detection of signals that induce cell-type specialization by lateral gene transfer from prokaryotes.</title>
        <authorList>
            <person name="Gloeckner G."/>
            <person name="Schaap P."/>
        </authorList>
    </citation>
    <scope>NUCLEOTIDE SEQUENCE [LARGE SCALE GENOMIC DNA]</scope>
    <source>
        <strain evidence="10 11">TK</strain>
    </source>
</reference>
<dbReference type="Proteomes" id="UP000076078">
    <property type="component" value="Unassembled WGS sequence"/>
</dbReference>
<organism evidence="10 11">
    <name type="scientific">Tieghemostelium lacteum</name>
    <name type="common">Slime mold</name>
    <name type="synonym">Dictyostelium lacteum</name>
    <dbReference type="NCBI Taxonomy" id="361077"/>
    <lineage>
        <taxon>Eukaryota</taxon>
        <taxon>Amoebozoa</taxon>
        <taxon>Evosea</taxon>
        <taxon>Eumycetozoa</taxon>
        <taxon>Dictyostelia</taxon>
        <taxon>Dictyosteliales</taxon>
        <taxon>Raperosteliaceae</taxon>
        <taxon>Tieghemostelium</taxon>
    </lineage>
</organism>
<protein>
    <recommendedName>
        <fullName evidence="9">Peptidase C1A papain C-terminal domain-containing protein</fullName>
    </recommendedName>
</protein>
<proteinExistence type="inferred from homology"/>
<dbReference type="InParanoid" id="A0A151Z7A1"/>
<evidence type="ECO:0000256" key="6">
    <source>
        <dbReference type="ARBA" id="ARBA00023157"/>
    </source>
</evidence>
<evidence type="ECO:0000256" key="5">
    <source>
        <dbReference type="ARBA" id="ARBA00022807"/>
    </source>
</evidence>
<dbReference type="InterPro" id="IPR013128">
    <property type="entry name" value="Peptidase_C1A"/>
</dbReference>
<dbReference type="InterPro" id="IPR000668">
    <property type="entry name" value="Peptidase_C1A_C"/>
</dbReference>
<keyword evidence="4" id="KW-0378">Hydrolase</keyword>
<dbReference type="SMART" id="SM00645">
    <property type="entry name" value="Pept_C1"/>
    <property type="match status" value="1"/>
</dbReference>
<evidence type="ECO:0000256" key="7">
    <source>
        <dbReference type="ARBA" id="ARBA00060028"/>
    </source>
</evidence>
<evidence type="ECO:0000313" key="11">
    <source>
        <dbReference type="Proteomes" id="UP000076078"/>
    </source>
</evidence>
<dbReference type="InterPro" id="IPR025660">
    <property type="entry name" value="Pept_his_AS"/>
</dbReference>
<feature type="signal peptide" evidence="8">
    <location>
        <begin position="1"/>
        <end position="20"/>
    </location>
</feature>
<keyword evidence="5" id="KW-0788">Thiol protease</keyword>
<dbReference type="SUPFAM" id="SSF54001">
    <property type="entry name" value="Cysteine proteinases"/>
    <property type="match status" value="1"/>
</dbReference>
<dbReference type="GO" id="GO:0004197">
    <property type="term" value="F:cysteine-type endopeptidase activity"/>
    <property type="evidence" value="ECO:0007669"/>
    <property type="project" value="InterPro"/>
</dbReference>
<dbReference type="InterPro" id="IPR012599">
    <property type="entry name" value="Propeptide_C1A"/>
</dbReference>
<evidence type="ECO:0000256" key="4">
    <source>
        <dbReference type="ARBA" id="ARBA00022801"/>
    </source>
</evidence>